<dbReference type="InterPro" id="IPR005848">
    <property type="entry name" value="Urease_asu"/>
</dbReference>
<dbReference type="EMBL" id="JBBXMP010000180">
    <property type="protein sequence ID" value="KAL0060362.1"/>
    <property type="molecule type" value="Genomic_DNA"/>
</dbReference>
<accession>A0ABR2ZFE5</accession>
<keyword evidence="1 4" id="KW-0378">Hydrolase</keyword>
<dbReference type="PANTHER" id="PTHR43440:SF1">
    <property type="entry name" value="UREASE"/>
    <property type="match status" value="1"/>
</dbReference>
<keyword evidence="5" id="KW-1185">Reference proteome</keyword>
<dbReference type="GO" id="GO:0009039">
    <property type="term" value="F:urease activity"/>
    <property type="evidence" value="ECO:0007669"/>
    <property type="project" value="UniProtKB-EC"/>
</dbReference>
<evidence type="ECO:0000313" key="4">
    <source>
        <dbReference type="EMBL" id="KAL0060362.1"/>
    </source>
</evidence>
<evidence type="ECO:0000313" key="5">
    <source>
        <dbReference type="Proteomes" id="UP001437256"/>
    </source>
</evidence>
<comment type="caution">
    <text evidence="1">Lacks conserved residue(s) required for the propagation of feature annotation.</text>
</comment>
<feature type="domain" description="Urease" evidence="3">
    <location>
        <begin position="1"/>
        <end position="264"/>
    </location>
</feature>
<name>A0ABR2ZFE5_9AGAR</name>
<organism evidence="4 5">
    <name type="scientific">Marasmius tenuissimus</name>
    <dbReference type="NCBI Taxonomy" id="585030"/>
    <lineage>
        <taxon>Eukaryota</taxon>
        <taxon>Fungi</taxon>
        <taxon>Dikarya</taxon>
        <taxon>Basidiomycota</taxon>
        <taxon>Agaricomycotina</taxon>
        <taxon>Agaricomycetes</taxon>
        <taxon>Agaricomycetidae</taxon>
        <taxon>Agaricales</taxon>
        <taxon>Marasmiineae</taxon>
        <taxon>Marasmiaceae</taxon>
        <taxon>Marasmius</taxon>
    </lineage>
</organism>
<dbReference type="Gene3D" id="3.20.20.140">
    <property type="entry name" value="Metal-dependent hydrolases"/>
    <property type="match status" value="1"/>
</dbReference>
<evidence type="ECO:0000256" key="2">
    <source>
        <dbReference type="RuleBase" id="RU004158"/>
    </source>
</evidence>
<feature type="active site" description="Proton donor" evidence="1">
    <location>
        <position position="4"/>
    </location>
</feature>
<gene>
    <name evidence="4" type="primary">URE1_3</name>
    <name evidence="4" type="ORF">AAF712_012868</name>
</gene>
<evidence type="ECO:0000256" key="1">
    <source>
        <dbReference type="PROSITE-ProRule" id="PRU00700"/>
    </source>
</evidence>
<comment type="similarity">
    <text evidence="2">Belongs to the metallo-dependent hydrolases superfamily. Urease alpha subunit family.</text>
</comment>
<dbReference type="InterPro" id="IPR017951">
    <property type="entry name" value="Urease_asu_c"/>
</dbReference>
<dbReference type="Pfam" id="PF01979">
    <property type="entry name" value="Amidohydro_1"/>
    <property type="match status" value="1"/>
</dbReference>
<comment type="caution">
    <text evidence="4">The sequence shown here is derived from an EMBL/GenBank/DDBJ whole genome shotgun (WGS) entry which is preliminary data.</text>
</comment>
<dbReference type="InterPro" id="IPR032466">
    <property type="entry name" value="Metal_Hydrolase"/>
</dbReference>
<dbReference type="PRINTS" id="PR01752">
    <property type="entry name" value="UREASE"/>
</dbReference>
<dbReference type="PROSITE" id="PS51368">
    <property type="entry name" value="UREASE_3"/>
    <property type="match status" value="1"/>
</dbReference>
<protein>
    <submittedName>
        <fullName evidence="4">Urease</fullName>
        <ecNumber evidence="4">3.5.1.5</ecNumber>
    </submittedName>
</protein>
<dbReference type="EC" id="3.5.1.5" evidence="4"/>
<dbReference type="InterPro" id="IPR006680">
    <property type="entry name" value="Amidohydro-rel"/>
</dbReference>
<evidence type="ECO:0000259" key="3">
    <source>
        <dbReference type="PROSITE" id="PS51368"/>
    </source>
</evidence>
<proteinExistence type="inferred from homology"/>
<dbReference type="SUPFAM" id="SSF51556">
    <property type="entry name" value="Metallo-dependent hydrolases"/>
    <property type="match status" value="1"/>
</dbReference>
<dbReference type="Proteomes" id="UP001437256">
    <property type="component" value="Unassembled WGS sequence"/>
</dbReference>
<reference evidence="4 5" key="1">
    <citation type="submission" date="2024-05" db="EMBL/GenBank/DDBJ databases">
        <title>A draft genome resource for the thread blight pathogen Marasmius tenuissimus strain MS-2.</title>
        <authorList>
            <person name="Yulfo-Soto G.E."/>
            <person name="Baruah I.K."/>
            <person name="Amoako-Attah I."/>
            <person name="Bukari Y."/>
            <person name="Meinhardt L.W."/>
            <person name="Bailey B.A."/>
            <person name="Cohen S.P."/>
        </authorList>
    </citation>
    <scope>NUCLEOTIDE SEQUENCE [LARGE SCALE GENOMIC DNA]</scope>
    <source>
        <strain evidence="4 5">MS-2</strain>
    </source>
</reference>
<dbReference type="PANTHER" id="PTHR43440">
    <property type="entry name" value="UREASE"/>
    <property type="match status" value="1"/>
</dbReference>
<dbReference type="InterPro" id="IPR050112">
    <property type="entry name" value="Urease_alpha_subunit"/>
</dbReference>
<sequence length="264" mass="28798">MVRHHLSPSLPEDIAFAESRIRAETIAAEDVLQDIGAISMISSGSQAMGRVGEVISRTWRTAERMREVKGAMVEEGDEKDRDGEAGRRDNARVKRYIAKYTVNPAITYGISHLVGSVSEGQFADLVLWKPSHFGSKPEIVIKCGSIAFAQMGEANASIPTVQPVYGKPMFSPKGASATFVSRASLELLKNPGIRGGSRRRYEAVRGCREVKKADMKLNSATPKVEVDLERYEVKVDGEVVSGEPGKSLEKAADRVGVARAYNLF</sequence>